<evidence type="ECO:0000313" key="5">
    <source>
        <dbReference type="Proteomes" id="UP000320386"/>
    </source>
</evidence>
<dbReference type="CDD" id="cd04647">
    <property type="entry name" value="LbH_MAT_like"/>
    <property type="match status" value="1"/>
</dbReference>
<evidence type="ECO:0000256" key="2">
    <source>
        <dbReference type="ARBA" id="ARBA00022679"/>
    </source>
</evidence>
<dbReference type="GO" id="GO:0005829">
    <property type="term" value="C:cytosol"/>
    <property type="evidence" value="ECO:0007669"/>
    <property type="project" value="TreeGrafter"/>
</dbReference>
<dbReference type="PANTHER" id="PTHR23416">
    <property type="entry name" value="SIALIC ACID SYNTHASE-RELATED"/>
    <property type="match status" value="1"/>
</dbReference>
<dbReference type="EMBL" id="CP036280">
    <property type="protein sequence ID" value="QDU71618.1"/>
    <property type="molecule type" value="Genomic_DNA"/>
</dbReference>
<feature type="signal peptide" evidence="3">
    <location>
        <begin position="1"/>
        <end position="23"/>
    </location>
</feature>
<feature type="chain" id="PRO_5022137107" evidence="3">
    <location>
        <begin position="24"/>
        <end position="197"/>
    </location>
</feature>
<dbReference type="SUPFAM" id="SSF51161">
    <property type="entry name" value="Trimeric LpxA-like enzymes"/>
    <property type="match status" value="1"/>
</dbReference>
<dbReference type="AlphaFoldDB" id="A0A518BXD8"/>
<evidence type="ECO:0000256" key="1">
    <source>
        <dbReference type="ARBA" id="ARBA00007274"/>
    </source>
</evidence>
<dbReference type="InterPro" id="IPR051159">
    <property type="entry name" value="Hexapeptide_acetyltransf"/>
</dbReference>
<dbReference type="RefSeq" id="WP_145445755.1">
    <property type="nucleotide sequence ID" value="NZ_CP036280.1"/>
</dbReference>
<dbReference type="GO" id="GO:0008925">
    <property type="term" value="F:maltose O-acetyltransferase activity"/>
    <property type="evidence" value="ECO:0007669"/>
    <property type="project" value="UniProtKB-EC"/>
</dbReference>
<accession>A0A518BXD8</accession>
<dbReference type="Gene3D" id="2.160.10.10">
    <property type="entry name" value="Hexapeptide repeat proteins"/>
    <property type="match status" value="1"/>
</dbReference>
<dbReference type="EC" id="2.3.1.79" evidence="4"/>
<evidence type="ECO:0000313" key="4">
    <source>
        <dbReference type="EMBL" id="QDU71618.1"/>
    </source>
</evidence>
<name>A0A518BXD8_9BACT</name>
<keyword evidence="3" id="KW-0732">Signal</keyword>
<dbReference type="Proteomes" id="UP000320386">
    <property type="component" value="Chromosome"/>
</dbReference>
<sequence length="197" mass="20650" precursor="true">MLRSALRPPAAALAWLVTRPAVAACRFMAAFIGPDAALRNASEAIAKVPGTRGVWCRRLFYRSTLGHVGQRVHIGFLTLLSKTDTRLQDAVYIGRNCSLGRVHIGAGTILADGVQVLSGSHQHDLGPSGTYQDGDQRFDRISIGTGVWIGANAVIMADVADHALVAAGAVVTRPVPAGARVAGVPARELNPSRAKAA</sequence>
<comment type="similarity">
    <text evidence="1">Belongs to the transferase hexapeptide repeat family.</text>
</comment>
<reference evidence="4 5" key="1">
    <citation type="submission" date="2019-02" db="EMBL/GenBank/DDBJ databases">
        <title>Deep-cultivation of Planctomycetes and their phenomic and genomic characterization uncovers novel biology.</title>
        <authorList>
            <person name="Wiegand S."/>
            <person name="Jogler M."/>
            <person name="Boedeker C."/>
            <person name="Pinto D."/>
            <person name="Vollmers J."/>
            <person name="Rivas-Marin E."/>
            <person name="Kohn T."/>
            <person name="Peeters S.H."/>
            <person name="Heuer A."/>
            <person name="Rast P."/>
            <person name="Oberbeckmann S."/>
            <person name="Bunk B."/>
            <person name="Jeske O."/>
            <person name="Meyerdierks A."/>
            <person name="Storesund J.E."/>
            <person name="Kallscheuer N."/>
            <person name="Luecker S."/>
            <person name="Lage O.M."/>
            <person name="Pohl T."/>
            <person name="Merkel B.J."/>
            <person name="Hornburger P."/>
            <person name="Mueller R.-W."/>
            <person name="Bruemmer F."/>
            <person name="Labrenz M."/>
            <person name="Spormann A.M."/>
            <person name="Op den Camp H."/>
            <person name="Overmann J."/>
            <person name="Amann R."/>
            <person name="Jetten M.S.M."/>
            <person name="Mascher T."/>
            <person name="Medema M.H."/>
            <person name="Devos D.P."/>
            <person name="Kaster A.-K."/>
            <person name="Ovreas L."/>
            <person name="Rohde M."/>
            <person name="Galperin M.Y."/>
            <person name="Jogler C."/>
        </authorList>
    </citation>
    <scope>NUCLEOTIDE SEQUENCE [LARGE SCALE GENOMIC DNA]</scope>
    <source>
        <strain evidence="4 5">Pan265</strain>
    </source>
</reference>
<evidence type="ECO:0000256" key="3">
    <source>
        <dbReference type="SAM" id="SignalP"/>
    </source>
</evidence>
<keyword evidence="5" id="KW-1185">Reference proteome</keyword>
<protein>
    <submittedName>
        <fullName evidence="4">Maltose O-acetyltransferase</fullName>
        <ecNumber evidence="4">2.3.1.79</ecNumber>
    </submittedName>
</protein>
<dbReference type="KEGG" id="mcad:Pan265_14700"/>
<dbReference type="OrthoDB" id="272049at2"/>
<gene>
    <name evidence="4" type="primary">maa_1</name>
    <name evidence="4" type="ORF">Pan265_14700</name>
</gene>
<proteinExistence type="inferred from homology"/>
<organism evidence="4 5">
    <name type="scientific">Mucisphaera calidilacus</name>
    <dbReference type="NCBI Taxonomy" id="2527982"/>
    <lineage>
        <taxon>Bacteria</taxon>
        <taxon>Pseudomonadati</taxon>
        <taxon>Planctomycetota</taxon>
        <taxon>Phycisphaerae</taxon>
        <taxon>Phycisphaerales</taxon>
        <taxon>Phycisphaeraceae</taxon>
        <taxon>Mucisphaera</taxon>
    </lineage>
</organism>
<dbReference type="PANTHER" id="PTHR23416:SF23">
    <property type="entry name" value="ACETYLTRANSFERASE C18B11.09C-RELATED"/>
    <property type="match status" value="1"/>
</dbReference>
<keyword evidence="4" id="KW-0012">Acyltransferase</keyword>
<dbReference type="InterPro" id="IPR011004">
    <property type="entry name" value="Trimer_LpxA-like_sf"/>
</dbReference>
<keyword evidence="2 4" id="KW-0808">Transferase</keyword>